<evidence type="ECO:0000256" key="3">
    <source>
        <dbReference type="ARBA" id="ARBA00022670"/>
    </source>
</evidence>
<dbReference type="RefSeq" id="WP_256197352.1">
    <property type="nucleotide sequence ID" value="NZ_CANTYB010000024.1"/>
</dbReference>
<comment type="catalytic activity">
    <reaction evidence="5">
        <text>Cleavage of hydrophobic, N-terminal signal or leader sequences from secreted and periplasmic proteins.</text>
        <dbReference type="EC" id="3.4.21.89"/>
    </reaction>
</comment>
<dbReference type="PANTHER" id="PTHR43390:SF1">
    <property type="entry name" value="CHLOROPLAST PROCESSING PEPTIDASE"/>
    <property type="match status" value="1"/>
</dbReference>
<dbReference type="PROSITE" id="PS00501">
    <property type="entry name" value="SPASE_I_1"/>
    <property type="match status" value="1"/>
</dbReference>
<name>A0ABT1SIK3_9FIRM</name>
<dbReference type="CDD" id="cd06530">
    <property type="entry name" value="S26_SPase_I"/>
    <property type="match status" value="1"/>
</dbReference>
<comment type="caution">
    <text evidence="7">The sequence shown here is derived from an EMBL/GenBank/DDBJ whole genome shotgun (WGS) entry which is preliminary data.</text>
</comment>
<keyword evidence="4 5" id="KW-0378">Hydrolase</keyword>
<comment type="similarity">
    <text evidence="2 5">Belongs to the peptidase S26 family.</text>
</comment>
<evidence type="ECO:0000256" key="5">
    <source>
        <dbReference type="RuleBase" id="RU362042"/>
    </source>
</evidence>
<sequence length="213" mass="24494">MERKDQEINARKQDAITDSKTEPKTALRDVSSKRFYNEVIGWGKIIICALALAFLCSHFIILPIQVDGNSMYPTLEDGEFGLSYVFKRRFLEVERGDIVVVKYAPDDEYWVKRVIGLPNETISCKDDTIYIDGKALEEPYLDADYVARIRAAQGYFTDDFEEVALGEDEYFLMGDNRSASFDSRMVDEMFTLEDIRSASGFILFPFDKMKSME</sequence>
<comment type="subcellular location">
    <subcellularLocation>
        <location evidence="1">Cell membrane</location>
        <topology evidence="1">Single-pass type II membrane protein</topology>
    </subcellularLocation>
    <subcellularLocation>
        <location evidence="5">Membrane</location>
        <topology evidence="5">Single-pass type II membrane protein</topology>
    </subcellularLocation>
</comment>
<dbReference type="InterPro" id="IPR000223">
    <property type="entry name" value="Pept_S26A_signal_pept_1"/>
</dbReference>
<keyword evidence="3 5" id="KW-0645">Protease</keyword>
<dbReference type="InterPro" id="IPR019533">
    <property type="entry name" value="Peptidase_S26"/>
</dbReference>
<dbReference type="PANTHER" id="PTHR43390">
    <property type="entry name" value="SIGNAL PEPTIDASE I"/>
    <property type="match status" value="1"/>
</dbReference>
<dbReference type="Pfam" id="PF10502">
    <property type="entry name" value="Peptidase_S26"/>
    <property type="match status" value="1"/>
</dbReference>
<dbReference type="InterPro" id="IPR036286">
    <property type="entry name" value="LexA/Signal_pep-like_sf"/>
</dbReference>
<gene>
    <name evidence="7" type="primary">lepB</name>
    <name evidence="7" type="ORF">NE663_02000</name>
</gene>
<reference evidence="7 8" key="1">
    <citation type="submission" date="2022-06" db="EMBL/GenBank/DDBJ databases">
        <title>Isolation of gut microbiota from human fecal samples.</title>
        <authorList>
            <person name="Pamer E.G."/>
            <person name="Barat B."/>
            <person name="Waligurski E."/>
            <person name="Medina S."/>
            <person name="Paddock L."/>
            <person name="Mostad J."/>
        </authorList>
    </citation>
    <scope>NUCLEOTIDE SEQUENCE [LARGE SCALE GENOMIC DNA]</scope>
    <source>
        <strain evidence="7 8">DFI.6.1</strain>
    </source>
</reference>
<organism evidence="7 8">
    <name type="scientific">Massilicoli timonensis</name>
    <dbReference type="NCBI Taxonomy" id="2015901"/>
    <lineage>
        <taxon>Bacteria</taxon>
        <taxon>Bacillati</taxon>
        <taxon>Bacillota</taxon>
        <taxon>Erysipelotrichia</taxon>
        <taxon>Erysipelotrichales</taxon>
        <taxon>Erysipelotrichaceae</taxon>
        <taxon>Massilicoli</taxon>
    </lineage>
</organism>
<evidence type="ECO:0000259" key="6">
    <source>
        <dbReference type="Pfam" id="PF10502"/>
    </source>
</evidence>
<keyword evidence="8" id="KW-1185">Reference proteome</keyword>
<feature type="transmembrane region" description="Helical" evidence="5">
    <location>
        <begin position="39"/>
        <end position="62"/>
    </location>
</feature>
<evidence type="ECO:0000256" key="2">
    <source>
        <dbReference type="ARBA" id="ARBA00009370"/>
    </source>
</evidence>
<evidence type="ECO:0000313" key="8">
    <source>
        <dbReference type="Proteomes" id="UP001524435"/>
    </source>
</evidence>
<dbReference type="GO" id="GO:0009003">
    <property type="term" value="F:signal peptidase activity"/>
    <property type="evidence" value="ECO:0007669"/>
    <property type="project" value="UniProtKB-EC"/>
</dbReference>
<evidence type="ECO:0000256" key="4">
    <source>
        <dbReference type="ARBA" id="ARBA00022801"/>
    </source>
</evidence>
<dbReference type="EC" id="3.4.21.89" evidence="5"/>
<dbReference type="Proteomes" id="UP001524435">
    <property type="component" value="Unassembled WGS sequence"/>
</dbReference>
<keyword evidence="5" id="KW-1133">Transmembrane helix</keyword>
<dbReference type="Gene3D" id="2.10.109.10">
    <property type="entry name" value="Umud Fragment, subunit A"/>
    <property type="match status" value="1"/>
</dbReference>
<protein>
    <recommendedName>
        <fullName evidence="5">Signal peptidase I</fullName>
        <ecNumber evidence="5">3.4.21.89</ecNumber>
    </recommendedName>
</protein>
<accession>A0ABT1SIK3</accession>
<proteinExistence type="inferred from homology"/>
<dbReference type="EMBL" id="JANGCH010000002">
    <property type="protein sequence ID" value="MCQ5121033.1"/>
    <property type="molecule type" value="Genomic_DNA"/>
</dbReference>
<keyword evidence="5" id="KW-0812">Transmembrane</keyword>
<evidence type="ECO:0000313" key="7">
    <source>
        <dbReference type="EMBL" id="MCQ5121033.1"/>
    </source>
</evidence>
<feature type="domain" description="Peptidase S26" evidence="6">
    <location>
        <begin position="40"/>
        <end position="195"/>
    </location>
</feature>
<dbReference type="NCBIfam" id="TIGR02227">
    <property type="entry name" value="sigpep_I_bact"/>
    <property type="match status" value="1"/>
</dbReference>
<evidence type="ECO:0000256" key="1">
    <source>
        <dbReference type="ARBA" id="ARBA00004401"/>
    </source>
</evidence>
<dbReference type="InterPro" id="IPR019756">
    <property type="entry name" value="Pept_S26A_signal_pept_1_Ser-AS"/>
</dbReference>
<dbReference type="SUPFAM" id="SSF51306">
    <property type="entry name" value="LexA/Signal peptidase"/>
    <property type="match status" value="1"/>
</dbReference>
<keyword evidence="5" id="KW-0472">Membrane</keyword>
<dbReference type="PRINTS" id="PR00727">
    <property type="entry name" value="LEADERPTASE"/>
</dbReference>